<dbReference type="Proteomes" id="UP000824540">
    <property type="component" value="Unassembled WGS sequence"/>
</dbReference>
<comment type="caution">
    <text evidence="1">The sequence shown here is derived from an EMBL/GenBank/DDBJ whole genome shotgun (WGS) entry which is preliminary data.</text>
</comment>
<reference evidence="1" key="1">
    <citation type="thesis" date="2021" institute="BYU ScholarsArchive" country="Provo, UT, USA">
        <title>Applications of and Algorithms for Genome Assembly and Genomic Analyses with an Emphasis on Marine Teleosts.</title>
        <authorList>
            <person name="Pickett B.D."/>
        </authorList>
    </citation>
    <scope>NUCLEOTIDE SEQUENCE</scope>
    <source>
        <strain evidence="1">HI-2016</strain>
    </source>
</reference>
<protein>
    <submittedName>
        <fullName evidence="1">Uncharacterized protein</fullName>
    </submittedName>
</protein>
<feature type="non-terminal residue" evidence="1">
    <location>
        <position position="446"/>
    </location>
</feature>
<organism evidence="1 2">
    <name type="scientific">Albula glossodonta</name>
    <name type="common">roundjaw bonefish</name>
    <dbReference type="NCBI Taxonomy" id="121402"/>
    <lineage>
        <taxon>Eukaryota</taxon>
        <taxon>Metazoa</taxon>
        <taxon>Chordata</taxon>
        <taxon>Craniata</taxon>
        <taxon>Vertebrata</taxon>
        <taxon>Euteleostomi</taxon>
        <taxon>Actinopterygii</taxon>
        <taxon>Neopterygii</taxon>
        <taxon>Teleostei</taxon>
        <taxon>Albuliformes</taxon>
        <taxon>Albulidae</taxon>
        <taxon>Albula</taxon>
    </lineage>
</organism>
<evidence type="ECO:0000313" key="1">
    <source>
        <dbReference type="EMBL" id="KAG9337998.1"/>
    </source>
</evidence>
<dbReference type="EMBL" id="JAFBMS010000077">
    <property type="protein sequence ID" value="KAG9337998.1"/>
    <property type="molecule type" value="Genomic_DNA"/>
</dbReference>
<accession>A0A8T2NK76</accession>
<name>A0A8T2NK76_9TELE</name>
<keyword evidence="2" id="KW-1185">Reference proteome</keyword>
<sequence length="446" mass="48799">PQVWTETPDSSSPYLYFYLSYHAESLQGNSPVLVPEGDSSIIESGKFAISLQKIRGARLHLKEGNSILAASDMIQTALGPGPTLSPKEPGRISSGINDDHLPMTFGNWEGKSLPCLTKRHPSFKTVGLFSLPPFSAHTFCRSFPRRSITMNLYLRDIDMTDVAGATSLLHQTQPEFSYWTSSQWRSPERATVPHPLTVLPIPLATHFFNGVLGGGKGGTPECRGVNEYTGEVRPPCGEDICWEPADGGARCLLLNYACLSPGHLPSRPWLRIPQVSFSSSSVPGTPPPHNRLIKLSEAAVEESMDRGKQAGTCRQSLLKPVVSTVPAPPLHIVGVGGGGEAWGLPVQARWWMQERTIACIQISSMQERGDSAGRAPNEACGLRRTTERPRCFIFSHNTCCLLPSRPLCLSPSTPTPNTSSIVSYHHQRGTDCQRTEYNCQDHIPPR</sequence>
<gene>
    <name evidence="1" type="ORF">JZ751_027335</name>
</gene>
<evidence type="ECO:0000313" key="2">
    <source>
        <dbReference type="Proteomes" id="UP000824540"/>
    </source>
</evidence>
<dbReference type="AlphaFoldDB" id="A0A8T2NK76"/>
<proteinExistence type="predicted"/>